<dbReference type="Proteomes" id="UP000033999">
    <property type="component" value="Unassembled WGS sequence"/>
</dbReference>
<keyword evidence="3 5" id="KW-0540">Nuclease</keyword>
<dbReference type="EMBL" id="LCKX01000012">
    <property type="protein sequence ID" value="KKU07363.1"/>
    <property type="molecule type" value="Genomic_DNA"/>
</dbReference>
<dbReference type="AlphaFoldDB" id="A0A0G1PPK7"/>
<dbReference type="GO" id="GO:0005829">
    <property type="term" value="C:cytosol"/>
    <property type="evidence" value="ECO:0007669"/>
    <property type="project" value="TreeGrafter"/>
</dbReference>
<evidence type="ECO:0000256" key="5">
    <source>
        <dbReference type="HAMAP-Rule" id="MF_00651"/>
    </source>
</evidence>
<organism evidence="7 8">
    <name type="scientific">Candidatus Magasanikbacteria bacterium GW2011_GWA2_45_39</name>
    <dbReference type="NCBI Taxonomy" id="1619041"/>
    <lineage>
        <taxon>Bacteria</taxon>
        <taxon>Candidatus Magasanikiibacteriota</taxon>
    </lineage>
</organism>
<dbReference type="GO" id="GO:0016788">
    <property type="term" value="F:hydrolase activity, acting on ester bonds"/>
    <property type="evidence" value="ECO:0007669"/>
    <property type="project" value="UniProtKB-UniRule"/>
</dbReference>
<evidence type="ECO:0000256" key="2">
    <source>
        <dbReference type="ARBA" id="ARBA00022517"/>
    </source>
</evidence>
<accession>A0A0G1PPK7</accession>
<dbReference type="Pfam" id="PF03652">
    <property type="entry name" value="RuvX"/>
    <property type="match status" value="1"/>
</dbReference>
<keyword evidence="1 5" id="KW-0963">Cytoplasm</keyword>
<dbReference type="InterPro" id="IPR005227">
    <property type="entry name" value="YqgF"/>
</dbReference>
<feature type="domain" description="YqgF/RNase H-like" evidence="6">
    <location>
        <begin position="2"/>
        <end position="102"/>
    </location>
</feature>
<evidence type="ECO:0000256" key="3">
    <source>
        <dbReference type="ARBA" id="ARBA00022722"/>
    </source>
</evidence>
<evidence type="ECO:0000313" key="8">
    <source>
        <dbReference type="Proteomes" id="UP000033999"/>
    </source>
</evidence>
<dbReference type="InterPro" id="IPR012337">
    <property type="entry name" value="RNaseH-like_sf"/>
</dbReference>
<dbReference type="SUPFAM" id="SSF53098">
    <property type="entry name" value="Ribonuclease H-like"/>
    <property type="match status" value="1"/>
</dbReference>
<proteinExistence type="inferred from homology"/>
<dbReference type="InterPro" id="IPR006641">
    <property type="entry name" value="YqgF/RNaseH-like_dom"/>
</dbReference>
<name>A0A0G1PPK7_9BACT</name>
<dbReference type="InterPro" id="IPR037027">
    <property type="entry name" value="YqgF/RNaseH-like_dom_sf"/>
</dbReference>
<dbReference type="GO" id="GO:0000967">
    <property type="term" value="P:rRNA 5'-end processing"/>
    <property type="evidence" value="ECO:0007669"/>
    <property type="project" value="UniProtKB-UniRule"/>
</dbReference>
<evidence type="ECO:0000259" key="6">
    <source>
        <dbReference type="SMART" id="SM00732"/>
    </source>
</evidence>
<evidence type="ECO:0000256" key="4">
    <source>
        <dbReference type="ARBA" id="ARBA00022801"/>
    </source>
</evidence>
<dbReference type="SMART" id="SM00732">
    <property type="entry name" value="YqgFc"/>
    <property type="match status" value="1"/>
</dbReference>
<dbReference type="EC" id="3.1.-.-" evidence="5"/>
<evidence type="ECO:0000256" key="1">
    <source>
        <dbReference type="ARBA" id="ARBA00022490"/>
    </source>
</evidence>
<dbReference type="NCBIfam" id="TIGR00250">
    <property type="entry name" value="RNAse_H_YqgF"/>
    <property type="match status" value="1"/>
</dbReference>
<dbReference type="HAMAP" id="MF_00651">
    <property type="entry name" value="Nuclease_YqgF"/>
    <property type="match status" value="1"/>
</dbReference>
<keyword evidence="2 5" id="KW-0690">Ribosome biogenesis</keyword>
<reference evidence="7 8" key="1">
    <citation type="journal article" date="2015" name="Nature">
        <title>rRNA introns, odd ribosomes, and small enigmatic genomes across a large radiation of phyla.</title>
        <authorList>
            <person name="Brown C.T."/>
            <person name="Hug L.A."/>
            <person name="Thomas B.C."/>
            <person name="Sharon I."/>
            <person name="Castelle C.J."/>
            <person name="Singh A."/>
            <person name="Wilkins M.J."/>
            <person name="Williams K.H."/>
            <person name="Banfield J.F."/>
        </authorList>
    </citation>
    <scope>NUCLEOTIDE SEQUENCE [LARGE SCALE GENOMIC DNA]</scope>
</reference>
<comment type="subcellular location">
    <subcellularLocation>
        <location evidence="5">Cytoplasm</location>
    </subcellularLocation>
</comment>
<comment type="similarity">
    <text evidence="5">Belongs to the YqgF HJR family.</text>
</comment>
<keyword evidence="4 5" id="KW-0378">Hydrolase</keyword>
<protein>
    <recommendedName>
        <fullName evidence="5">Putative pre-16S rRNA nuclease</fullName>
        <ecNumber evidence="5">3.1.-.-</ecNumber>
    </recommendedName>
</protein>
<comment type="function">
    <text evidence="5">Could be a nuclease involved in processing of the 5'-end of pre-16S rRNA.</text>
</comment>
<dbReference type="GO" id="GO:0004518">
    <property type="term" value="F:nuclease activity"/>
    <property type="evidence" value="ECO:0007669"/>
    <property type="project" value="UniProtKB-KW"/>
</dbReference>
<comment type="caution">
    <text evidence="7">The sequence shown here is derived from an EMBL/GenBank/DDBJ whole genome shotgun (WGS) entry which is preliminary data.</text>
</comment>
<dbReference type="PANTHER" id="PTHR33317:SF4">
    <property type="entry name" value="POLYNUCLEOTIDYL TRANSFERASE, RIBONUCLEASE H-LIKE SUPERFAMILY PROTEIN"/>
    <property type="match status" value="1"/>
</dbReference>
<gene>
    <name evidence="7" type="ORF">UX10_C0012G0045</name>
</gene>
<dbReference type="CDD" id="cd16964">
    <property type="entry name" value="YqgF"/>
    <property type="match status" value="1"/>
</dbReference>
<dbReference type="PANTHER" id="PTHR33317">
    <property type="entry name" value="POLYNUCLEOTIDYL TRANSFERASE, RIBONUCLEASE H-LIKE SUPERFAMILY PROTEIN"/>
    <property type="match status" value="1"/>
</dbReference>
<sequence>MYPILGIDYGTARIGCAIADAATHIPLPHATIQVKTKEDAFARIVRMVSDERIATVVVGLPLGQEGKETPMSAKAHAFGEELKQKINANVVFEDERYTSRMGKEASNPKEQRTKGNADQRAAMFIVERFIGRL</sequence>
<evidence type="ECO:0000313" key="7">
    <source>
        <dbReference type="EMBL" id="KKU07363.1"/>
    </source>
</evidence>
<dbReference type="Gene3D" id="3.30.420.140">
    <property type="entry name" value="YqgF/RNase H-like domain"/>
    <property type="match status" value="1"/>
</dbReference>